<dbReference type="PANTHER" id="PTHR30487">
    <property type="entry name" value="TYPE 4 PREPILIN-LIKE PROTEINS LEADER PEPTIDE-PROCESSING ENZYME"/>
    <property type="match status" value="1"/>
</dbReference>
<evidence type="ECO:0000259" key="3">
    <source>
        <dbReference type="Pfam" id="PF01478"/>
    </source>
</evidence>
<protein>
    <submittedName>
        <fullName evidence="4">Prepilin peptidase</fullName>
    </submittedName>
</protein>
<dbReference type="Pfam" id="PF01478">
    <property type="entry name" value="Peptidase_A24"/>
    <property type="match status" value="1"/>
</dbReference>
<dbReference type="PANTHER" id="PTHR30487:SF0">
    <property type="entry name" value="PREPILIN LEADER PEPTIDASE_N-METHYLTRANSFERASE-RELATED"/>
    <property type="match status" value="1"/>
</dbReference>
<keyword evidence="2" id="KW-1133">Transmembrane helix</keyword>
<comment type="similarity">
    <text evidence="1">Belongs to the peptidase A24 family.</text>
</comment>
<feature type="transmembrane region" description="Helical" evidence="2">
    <location>
        <begin position="109"/>
        <end position="131"/>
    </location>
</feature>
<feature type="domain" description="Prepilin type IV endopeptidase peptidase" evidence="3">
    <location>
        <begin position="14"/>
        <end position="123"/>
    </location>
</feature>
<evidence type="ECO:0000313" key="5">
    <source>
        <dbReference type="Proteomes" id="UP001594351"/>
    </source>
</evidence>
<keyword evidence="2" id="KW-0472">Membrane</keyword>
<feature type="transmembrane region" description="Helical" evidence="2">
    <location>
        <begin position="6"/>
        <end position="25"/>
    </location>
</feature>
<keyword evidence="5" id="KW-1185">Reference proteome</keyword>
<reference evidence="4 5" key="1">
    <citation type="submission" date="2024-09" db="EMBL/GenBank/DDBJ databases">
        <title>Laminarin stimulates single cell rates of sulfate reduction while oxygen inhibits transcriptomic activity in coastal marine sediment.</title>
        <authorList>
            <person name="Lindsay M."/>
            <person name="Orcutt B."/>
            <person name="Emerson D."/>
            <person name="Stepanauskas R."/>
            <person name="D'Angelo T."/>
        </authorList>
    </citation>
    <scope>NUCLEOTIDE SEQUENCE [LARGE SCALE GENOMIC DNA]</scope>
    <source>
        <strain evidence="4">SAG AM-311-K15</strain>
    </source>
</reference>
<sequence>MISPHILIIIHSGLLILLLVINGTTDLVRNKLYNAVNFPAIVLGILVNILWGLDALQFSIIGLVIGFGLFFIVFLIGSGAMGGGDVKFMAAVGAIGIPRFQESVGGYPFILWASFYSALVGGLIAIIAMIAKGRLIYSLKNVARTTFTFLLPFLKTVPLKPEDSIKVPFGFGIAVGTLWTWWLYAFGVLK</sequence>
<keyword evidence="2" id="KW-0812">Transmembrane</keyword>
<feature type="transmembrane region" description="Helical" evidence="2">
    <location>
        <begin position="32"/>
        <end position="51"/>
    </location>
</feature>
<evidence type="ECO:0000256" key="2">
    <source>
        <dbReference type="SAM" id="Phobius"/>
    </source>
</evidence>
<feature type="transmembrane region" description="Helical" evidence="2">
    <location>
        <begin position="169"/>
        <end position="189"/>
    </location>
</feature>
<accession>A0ABV6Z0H6</accession>
<gene>
    <name evidence="4" type="ORF">ACFL27_17275</name>
</gene>
<dbReference type="Proteomes" id="UP001594351">
    <property type="component" value="Unassembled WGS sequence"/>
</dbReference>
<organism evidence="4 5">
    <name type="scientific">candidate division CSSED10-310 bacterium</name>
    <dbReference type="NCBI Taxonomy" id="2855610"/>
    <lineage>
        <taxon>Bacteria</taxon>
        <taxon>Bacteria division CSSED10-310</taxon>
    </lineage>
</organism>
<evidence type="ECO:0000313" key="4">
    <source>
        <dbReference type="EMBL" id="MFC1851946.1"/>
    </source>
</evidence>
<evidence type="ECO:0000256" key="1">
    <source>
        <dbReference type="ARBA" id="ARBA00005801"/>
    </source>
</evidence>
<dbReference type="InterPro" id="IPR000045">
    <property type="entry name" value="Prepilin_IV_endopep_pep"/>
</dbReference>
<feature type="transmembrane region" description="Helical" evidence="2">
    <location>
        <begin position="57"/>
        <end position="77"/>
    </location>
</feature>
<dbReference type="InterPro" id="IPR050882">
    <property type="entry name" value="Prepilin_peptidase/N-MTase"/>
</dbReference>
<dbReference type="EMBL" id="JBHPBY010000245">
    <property type="protein sequence ID" value="MFC1851946.1"/>
    <property type="molecule type" value="Genomic_DNA"/>
</dbReference>
<comment type="caution">
    <text evidence="4">The sequence shown here is derived from an EMBL/GenBank/DDBJ whole genome shotgun (WGS) entry which is preliminary data.</text>
</comment>
<proteinExistence type="inferred from homology"/>
<name>A0ABV6Z0H6_UNCC1</name>
<dbReference type="Gene3D" id="1.20.120.1220">
    <property type="match status" value="1"/>
</dbReference>